<dbReference type="EMBL" id="JAEUXJ010000032">
    <property type="protein sequence ID" value="MBL6459289.1"/>
    <property type="molecule type" value="Genomic_DNA"/>
</dbReference>
<proteinExistence type="inferred from homology"/>
<dbReference type="PANTHER" id="PTHR42928">
    <property type="entry name" value="TRICARBOXYLATE-BINDING PROTEIN"/>
    <property type="match status" value="1"/>
</dbReference>
<dbReference type="Gene3D" id="3.40.190.150">
    <property type="entry name" value="Bordetella uptake gene, domain 1"/>
    <property type="match status" value="1"/>
</dbReference>
<comment type="similarity">
    <text evidence="1">Belongs to the UPF0065 (bug) family.</text>
</comment>
<sequence>MVGLSAAGLSAAHAAVYPERPVRLIVPFAPGGATDLAARIMQPHLSAAVGQQLVVENRTGAAGNVGMEAAARAAPDGYTFFLGNVGTLAVNPTVFMRTLRARPTEDFAAISLVSETPDALVVHPSAPFSSVRELVAYARTNPGKTNYGSPGAGSLNRLEMELLRELAGGLEMVHVPYPGGAGPAVMAAVAGDVHGLFVTLSSAVSQIQAGRLKALAVTTATRLPTLPEVPTMVESGYPDFIASSWQGILGPAGTPTEIVHLWHKVVGQVLQIPDVKHRFALAATEAVASRTPDEFASFIAGEGKRWGALAQRAGAVAE</sequence>
<dbReference type="Proteomes" id="UP000606490">
    <property type="component" value="Unassembled WGS sequence"/>
</dbReference>
<dbReference type="Gene3D" id="3.40.190.10">
    <property type="entry name" value="Periplasmic binding protein-like II"/>
    <property type="match status" value="1"/>
</dbReference>
<evidence type="ECO:0000313" key="3">
    <source>
        <dbReference type="Proteomes" id="UP000606490"/>
    </source>
</evidence>
<accession>A0ABS1VEY1</accession>
<keyword evidence="3" id="KW-1185">Reference proteome</keyword>
<protein>
    <submittedName>
        <fullName evidence="2">Tripartite tricarboxylate transporter substrate binding protein</fullName>
    </submittedName>
</protein>
<dbReference type="PANTHER" id="PTHR42928:SF5">
    <property type="entry name" value="BLR1237 PROTEIN"/>
    <property type="match status" value="1"/>
</dbReference>
<dbReference type="InterPro" id="IPR042100">
    <property type="entry name" value="Bug_dom1"/>
</dbReference>
<dbReference type="PIRSF" id="PIRSF017082">
    <property type="entry name" value="YflP"/>
    <property type="match status" value="1"/>
</dbReference>
<gene>
    <name evidence="2" type="ORF">JMJ55_28615</name>
</gene>
<dbReference type="InterPro" id="IPR005064">
    <property type="entry name" value="BUG"/>
</dbReference>
<name>A0ABS1VEY1_9PROT</name>
<evidence type="ECO:0000256" key="1">
    <source>
        <dbReference type="ARBA" id="ARBA00006987"/>
    </source>
</evidence>
<reference evidence="2 3" key="1">
    <citation type="submission" date="2021-01" db="EMBL/GenBank/DDBJ databases">
        <title>Belnapia mucosa sp. nov. and Belnapia arida sp. nov., isolated from the Tabernas Desert (Almeria, Spain).</title>
        <authorList>
            <person name="Molina-Menor E."/>
            <person name="Vidal-Verdu A."/>
            <person name="Calonge A."/>
            <person name="Satari L."/>
            <person name="Pereto Magraner J."/>
            <person name="Porcar Miralles M."/>
        </authorList>
    </citation>
    <scope>NUCLEOTIDE SEQUENCE [LARGE SCALE GENOMIC DNA]</scope>
    <source>
        <strain evidence="2 3">T6</strain>
    </source>
</reference>
<dbReference type="Pfam" id="PF03401">
    <property type="entry name" value="TctC"/>
    <property type="match status" value="1"/>
</dbReference>
<dbReference type="RefSeq" id="WP_202829018.1">
    <property type="nucleotide sequence ID" value="NZ_JAEUXJ010000032.1"/>
</dbReference>
<dbReference type="CDD" id="cd13578">
    <property type="entry name" value="PBP2_Bug27"/>
    <property type="match status" value="1"/>
</dbReference>
<evidence type="ECO:0000313" key="2">
    <source>
        <dbReference type="EMBL" id="MBL6459289.1"/>
    </source>
</evidence>
<comment type="caution">
    <text evidence="2">The sequence shown here is derived from an EMBL/GenBank/DDBJ whole genome shotgun (WGS) entry which is preliminary data.</text>
</comment>
<organism evidence="2 3">
    <name type="scientific">Belnapia mucosa</name>
    <dbReference type="NCBI Taxonomy" id="2804532"/>
    <lineage>
        <taxon>Bacteria</taxon>
        <taxon>Pseudomonadati</taxon>
        <taxon>Pseudomonadota</taxon>
        <taxon>Alphaproteobacteria</taxon>
        <taxon>Acetobacterales</taxon>
        <taxon>Roseomonadaceae</taxon>
        <taxon>Belnapia</taxon>
    </lineage>
</organism>
<dbReference type="SUPFAM" id="SSF53850">
    <property type="entry name" value="Periplasmic binding protein-like II"/>
    <property type="match status" value="1"/>
</dbReference>